<keyword evidence="2" id="KW-0012">Acyltransferase</keyword>
<keyword evidence="1 4" id="KW-0808">Transferase</keyword>
<feature type="domain" description="N-acetyltransferase" evidence="3">
    <location>
        <begin position="3"/>
        <end position="149"/>
    </location>
</feature>
<keyword evidence="5" id="KW-1185">Reference proteome</keyword>
<gene>
    <name evidence="4" type="ORF">H1191_13955</name>
</gene>
<dbReference type="InterPro" id="IPR016181">
    <property type="entry name" value="Acyl_CoA_acyltransferase"/>
</dbReference>
<dbReference type="PANTHER" id="PTHR43877">
    <property type="entry name" value="AMINOALKYLPHOSPHONATE N-ACETYLTRANSFERASE-RELATED-RELATED"/>
    <property type="match status" value="1"/>
</dbReference>
<reference evidence="4 5" key="1">
    <citation type="submission" date="2020-07" db="EMBL/GenBank/DDBJ databases">
        <authorList>
            <person name="Feng H."/>
        </authorList>
    </citation>
    <scope>NUCLEOTIDE SEQUENCE [LARGE SCALE GENOMIC DNA]</scope>
    <source>
        <strain evidence="5">s-10</strain>
    </source>
</reference>
<evidence type="ECO:0000256" key="2">
    <source>
        <dbReference type="ARBA" id="ARBA00023315"/>
    </source>
</evidence>
<dbReference type="Gene3D" id="3.40.630.30">
    <property type="match status" value="1"/>
</dbReference>
<organism evidence="4 5">
    <name type="scientific">Paenactinomyces guangxiensis</name>
    <dbReference type="NCBI Taxonomy" id="1490290"/>
    <lineage>
        <taxon>Bacteria</taxon>
        <taxon>Bacillati</taxon>
        <taxon>Bacillota</taxon>
        <taxon>Bacilli</taxon>
        <taxon>Bacillales</taxon>
        <taxon>Thermoactinomycetaceae</taxon>
        <taxon>Paenactinomyces</taxon>
    </lineage>
</organism>
<dbReference type="EMBL" id="JACEIQ010000015">
    <property type="protein sequence ID" value="MBA4495408.1"/>
    <property type="molecule type" value="Genomic_DNA"/>
</dbReference>
<dbReference type="Proteomes" id="UP000535491">
    <property type="component" value="Unassembled WGS sequence"/>
</dbReference>
<dbReference type="AlphaFoldDB" id="A0A7W2A9Z8"/>
<dbReference type="Pfam" id="PF00583">
    <property type="entry name" value="Acetyltransf_1"/>
    <property type="match status" value="1"/>
</dbReference>
<sequence length="159" mass="18177">MSLQIRPVDTSTQEKAKELILQGLEEHFGLIDPTLNSDLDEIVVNYIQKGHIFLIGCDKEGLVCTGALVREDQTAGRIVRMSVRSDRRRRGYGKKMLEKLESAAIQRGMETLILETNKDWTGSIHFYQSIGFIPYHTDDTRIHMKKNLCLRDGVDHNAY</sequence>
<dbReference type="PANTHER" id="PTHR43877:SF5">
    <property type="entry name" value="BLL8307 PROTEIN"/>
    <property type="match status" value="1"/>
</dbReference>
<evidence type="ECO:0000313" key="5">
    <source>
        <dbReference type="Proteomes" id="UP000535491"/>
    </source>
</evidence>
<evidence type="ECO:0000256" key="1">
    <source>
        <dbReference type="ARBA" id="ARBA00022679"/>
    </source>
</evidence>
<evidence type="ECO:0000313" key="4">
    <source>
        <dbReference type="EMBL" id="MBA4495408.1"/>
    </source>
</evidence>
<comment type="caution">
    <text evidence="4">The sequence shown here is derived from an EMBL/GenBank/DDBJ whole genome shotgun (WGS) entry which is preliminary data.</text>
</comment>
<dbReference type="GO" id="GO:0016747">
    <property type="term" value="F:acyltransferase activity, transferring groups other than amino-acyl groups"/>
    <property type="evidence" value="ECO:0007669"/>
    <property type="project" value="InterPro"/>
</dbReference>
<dbReference type="SUPFAM" id="SSF55729">
    <property type="entry name" value="Acyl-CoA N-acyltransferases (Nat)"/>
    <property type="match status" value="1"/>
</dbReference>
<name>A0A7W2A9Z8_9BACL</name>
<dbReference type="PROSITE" id="PS51186">
    <property type="entry name" value="GNAT"/>
    <property type="match status" value="1"/>
</dbReference>
<dbReference type="RefSeq" id="WP_181752826.1">
    <property type="nucleotide sequence ID" value="NZ_JACEIQ010000015.1"/>
</dbReference>
<proteinExistence type="predicted"/>
<dbReference type="InterPro" id="IPR050832">
    <property type="entry name" value="Bact_Acetyltransf"/>
</dbReference>
<dbReference type="CDD" id="cd04301">
    <property type="entry name" value="NAT_SF"/>
    <property type="match status" value="1"/>
</dbReference>
<evidence type="ECO:0000259" key="3">
    <source>
        <dbReference type="PROSITE" id="PS51186"/>
    </source>
</evidence>
<accession>A0A7W2A9Z8</accession>
<protein>
    <submittedName>
        <fullName evidence="4">GNAT family N-acetyltransferase</fullName>
    </submittedName>
</protein>
<dbReference type="InterPro" id="IPR000182">
    <property type="entry name" value="GNAT_dom"/>
</dbReference>